<accession>A0A841HQ06</accession>
<proteinExistence type="predicted"/>
<keyword evidence="2" id="KW-1185">Reference proteome</keyword>
<reference evidence="1 2" key="1">
    <citation type="submission" date="2020-08" db="EMBL/GenBank/DDBJ databases">
        <title>Genomic Encyclopedia of Type Strains, Phase IV (KMG-IV): sequencing the most valuable type-strain genomes for metagenomic binning, comparative biology and taxonomic classification.</title>
        <authorList>
            <person name="Goeker M."/>
        </authorList>
    </citation>
    <scope>NUCLEOTIDE SEQUENCE [LARGE SCALE GENOMIC DNA]</scope>
    <source>
        <strain evidence="1 2">DSM 26723</strain>
    </source>
</reference>
<comment type="caution">
    <text evidence="1">The sequence shown here is derived from an EMBL/GenBank/DDBJ whole genome shotgun (WGS) entry which is preliminary data.</text>
</comment>
<sequence length="51" mass="5489">MFVSKGSSRTVQRAVCLLLSVVIVAGSFSAWAYGAERDSHPGYSITITQLQ</sequence>
<evidence type="ECO:0000313" key="1">
    <source>
        <dbReference type="EMBL" id="MBB6093995.1"/>
    </source>
</evidence>
<evidence type="ECO:0000313" key="2">
    <source>
        <dbReference type="Proteomes" id="UP000588068"/>
    </source>
</evidence>
<dbReference type="Proteomes" id="UP000588068">
    <property type="component" value="Unassembled WGS sequence"/>
</dbReference>
<name>A0A841HQ06_9GAMM</name>
<protein>
    <submittedName>
        <fullName evidence="1">Uncharacterized protein</fullName>
    </submittedName>
</protein>
<dbReference type="EMBL" id="JACHHZ010000003">
    <property type="protein sequence ID" value="MBB6093995.1"/>
    <property type="molecule type" value="Genomic_DNA"/>
</dbReference>
<dbReference type="AlphaFoldDB" id="A0A841HQ06"/>
<dbReference type="RefSeq" id="WP_184332867.1">
    <property type="nucleotide sequence ID" value="NZ_JACHHZ010000003.1"/>
</dbReference>
<organism evidence="1 2">
    <name type="scientific">Povalibacter uvarum</name>
    <dbReference type="NCBI Taxonomy" id="732238"/>
    <lineage>
        <taxon>Bacteria</taxon>
        <taxon>Pseudomonadati</taxon>
        <taxon>Pseudomonadota</taxon>
        <taxon>Gammaproteobacteria</taxon>
        <taxon>Steroidobacterales</taxon>
        <taxon>Steroidobacteraceae</taxon>
        <taxon>Povalibacter</taxon>
    </lineage>
</organism>
<gene>
    <name evidence="1" type="ORF">HNQ60_002876</name>
</gene>